<dbReference type="EMBL" id="WIWF01000143">
    <property type="protein sequence ID" value="MQT77288.1"/>
    <property type="molecule type" value="Genomic_DNA"/>
</dbReference>
<dbReference type="AlphaFoldDB" id="A0A7X2BW31"/>
<name>A0A7X2BW31_9PSED</name>
<reference evidence="1 2" key="1">
    <citation type="submission" date="2019-10" db="EMBL/GenBank/DDBJ databases">
        <title>Evaluation of single-gene subtyping targets for Pseudomonas.</title>
        <authorList>
            <person name="Reichler S.J."/>
            <person name="Orsi R.H."/>
            <person name="Wiedmann M."/>
            <person name="Martin N.H."/>
            <person name="Murphy S.I."/>
        </authorList>
    </citation>
    <scope>NUCLEOTIDE SEQUENCE [LARGE SCALE GENOMIC DNA]</scope>
    <source>
        <strain evidence="1 2">FSL R10-2932</strain>
    </source>
</reference>
<protein>
    <submittedName>
        <fullName evidence="1">Uncharacterized protein</fullName>
    </submittedName>
</protein>
<evidence type="ECO:0000313" key="1">
    <source>
        <dbReference type="EMBL" id="MQT77288.1"/>
    </source>
</evidence>
<proteinExistence type="predicted"/>
<accession>A0A7X2BW31</accession>
<gene>
    <name evidence="1" type="ORF">GHO37_23820</name>
</gene>
<evidence type="ECO:0000313" key="2">
    <source>
        <dbReference type="Proteomes" id="UP000447574"/>
    </source>
</evidence>
<organism evidence="1 2">
    <name type="scientific">Pseudomonas helleri</name>
    <dbReference type="NCBI Taxonomy" id="1608996"/>
    <lineage>
        <taxon>Bacteria</taxon>
        <taxon>Pseudomonadati</taxon>
        <taxon>Pseudomonadota</taxon>
        <taxon>Gammaproteobacteria</taxon>
        <taxon>Pseudomonadales</taxon>
        <taxon>Pseudomonadaceae</taxon>
        <taxon>Pseudomonas</taxon>
    </lineage>
</organism>
<dbReference type="Proteomes" id="UP000447574">
    <property type="component" value="Unassembled WGS sequence"/>
</dbReference>
<dbReference type="RefSeq" id="WP_153438979.1">
    <property type="nucleotide sequence ID" value="NZ_WIWF01000143.1"/>
</dbReference>
<sequence length="77" mass="8509">MLVESAREAEFLYHHHAISGECAALCSEGAVLPEIEESAQDKRVLNAPTLLAKMAESLVNRLTELSEAYCAQFERES</sequence>
<comment type="caution">
    <text evidence="1">The sequence shown here is derived from an EMBL/GenBank/DDBJ whole genome shotgun (WGS) entry which is preliminary data.</text>
</comment>